<keyword evidence="3 9" id="KW-0808">Transferase</keyword>
<evidence type="ECO:0000313" key="14">
    <source>
        <dbReference type="Proteomes" id="UP000624279"/>
    </source>
</evidence>
<evidence type="ECO:0000313" key="13">
    <source>
        <dbReference type="EMBL" id="MBC3874211.1"/>
    </source>
</evidence>
<dbReference type="NCBIfam" id="NF004595">
    <property type="entry name" value="PRK05932.1-2"/>
    <property type="match status" value="1"/>
</dbReference>
<evidence type="ECO:0000256" key="6">
    <source>
        <dbReference type="ARBA" id="ARBA00023082"/>
    </source>
</evidence>
<organism evidence="13 14">
    <name type="scientific">Undibacterium flavidum</name>
    <dbReference type="NCBI Taxonomy" id="2762297"/>
    <lineage>
        <taxon>Bacteria</taxon>
        <taxon>Pseudomonadati</taxon>
        <taxon>Pseudomonadota</taxon>
        <taxon>Betaproteobacteria</taxon>
        <taxon>Burkholderiales</taxon>
        <taxon>Oxalobacteraceae</taxon>
        <taxon>Undibacterium</taxon>
    </lineage>
</organism>
<proteinExistence type="inferred from homology"/>
<dbReference type="Proteomes" id="UP000624279">
    <property type="component" value="Unassembled WGS sequence"/>
</dbReference>
<dbReference type="RefSeq" id="WP_186942205.1">
    <property type="nucleotide sequence ID" value="NZ_JACOGA010000009.1"/>
</dbReference>
<dbReference type="InterPro" id="IPR038709">
    <property type="entry name" value="RpoN_core-bd_sf"/>
</dbReference>
<dbReference type="PRINTS" id="PR00045">
    <property type="entry name" value="SIGMA54FCT"/>
</dbReference>
<dbReference type="Pfam" id="PF00309">
    <property type="entry name" value="Sigma54_AID"/>
    <property type="match status" value="1"/>
</dbReference>
<dbReference type="NCBIfam" id="NF009118">
    <property type="entry name" value="PRK12469.1"/>
    <property type="match status" value="1"/>
</dbReference>
<evidence type="ECO:0000256" key="3">
    <source>
        <dbReference type="ARBA" id="ARBA00022679"/>
    </source>
</evidence>
<dbReference type="NCBIfam" id="NF004598">
    <property type="entry name" value="PRK05932.1-5"/>
    <property type="match status" value="1"/>
</dbReference>
<dbReference type="NCBIfam" id="TIGR02395">
    <property type="entry name" value="rpoN_sigma"/>
    <property type="match status" value="1"/>
</dbReference>
<evidence type="ECO:0000256" key="7">
    <source>
        <dbReference type="ARBA" id="ARBA00023125"/>
    </source>
</evidence>
<evidence type="ECO:0000256" key="1">
    <source>
        <dbReference type="ARBA" id="ARBA00008798"/>
    </source>
</evidence>
<evidence type="ECO:0000256" key="4">
    <source>
        <dbReference type="ARBA" id="ARBA00022695"/>
    </source>
</evidence>
<keyword evidence="7 9" id="KW-0238">DNA-binding</keyword>
<evidence type="ECO:0000256" key="9">
    <source>
        <dbReference type="PIRNR" id="PIRNR000774"/>
    </source>
</evidence>
<dbReference type="Pfam" id="PF04963">
    <property type="entry name" value="Sigma54_CBD"/>
    <property type="match status" value="1"/>
</dbReference>
<sequence>MKQSLQLRTSQHLALTPQLQQSIRLLQLSTLELHQELEVLLIENPMLERVDDALDNAVRLLADGSLNNATNQSETEFKAVENTPSETTEISASADAAETSAEAEAPASSDDWSFDEAPASGSKNNDEEDGRPQLEAAQTTLRDHLLEQMRISIREPRDRALIELVIDAIDENGYLCESLEDIHASLPIDLCVELEELQFALNMLQSFEPEGVGARTTAECLAIQIRRFPKIPFVTRRLALQIVQEHLALFAQRDFTKLRKFLHCDDEDLREAQVVIRQCNPKPGLAFAAAKSDYVVPDVVVKKIGDDWQVMLNRDVMPRLRINQMYANLMKQQRGDASLNPQLQEARWLIKNMRQRFDTILRVAQAIVERQYNFFTHGAVAMRPLVLREIADTLGLHESTISRVTTQKFMLTPHGMFELKYFFGSHVATETGGEASSTAIRALIKQLIGEEDQKKPLSDSKIADILGEQGMVIARRTVAKYREALKIPPVSLRKSF</sequence>
<keyword evidence="2 9" id="KW-0240">DNA-directed RNA polymerase</keyword>
<keyword evidence="5 9" id="KW-0805">Transcription regulation</keyword>
<feature type="domain" description="RNA polymerase sigma factor 54 core-binding" evidence="12">
    <location>
        <begin position="135"/>
        <end position="326"/>
    </location>
</feature>
<accession>A0ABR6YCD5</accession>
<dbReference type="PANTHER" id="PTHR32248">
    <property type="entry name" value="RNA POLYMERASE SIGMA-54 FACTOR"/>
    <property type="match status" value="1"/>
</dbReference>
<keyword evidence="8 9" id="KW-0804">Transcription</keyword>
<keyword evidence="14" id="KW-1185">Reference proteome</keyword>
<feature type="compositionally biased region" description="Low complexity" evidence="10">
    <location>
        <begin position="85"/>
        <end position="111"/>
    </location>
</feature>
<dbReference type="EMBL" id="JACOGA010000009">
    <property type="protein sequence ID" value="MBC3874211.1"/>
    <property type="molecule type" value="Genomic_DNA"/>
</dbReference>
<dbReference type="Pfam" id="PF04552">
    <property type="entry name" value="Sigma54_DBD"/>
    <property type="match status" value="1"/>
</dbReference>
<feature type="domain" description="RNA polymerase sigma factor 54 DNA-binding" evidence="11">
    <location>
        <begin position="339"/>
        <end position="494"/>
    </location>
</feature>
<name>A0ABR6YCD5_9BURK</name>
<dbReference type="InterPro" id="IPR000394">
    <property type="entry name" value="RNA_pol_sigma_54"/>
</dbReference>
<dbReference type="Gene3D" id="1.10.10.1330">
    <property type="entry name" value="RNA polymerase sigma-54 factor, core-binding domain"/>
    <property type="match status" value="1"/>
</dbReference>
<dbReference type="PROSITE" id="PS00717">
    <property type="entry name" value="SIGMA54_1"/>
    <property type="match status" value="1"/>
</dbReference>
<evidence type="ECO:0000259" key="12">
    <source>
        <dbReference type="Pfam" id="PF04963"/>
    </source>
</evidence>
<dbReference type="InterPro" id="IPR007634">
    <property type="entry name" value="RNA_pol_sigma_54_DNA-bd"/>
</dbReference>
<dbReference type="InterPro" id="IPR007046">
    <property type="entry name" value="RNA_pol_sigma_54_core-bd"/>
</dbReference>
<evidence type="ECO:0000256" key="2">
    <source>
        <dbReference type="ARBA" id="ARBA00022478"/>
    </source>
</evidence>
<comment type="function">
    <text evidence="9">Sigma factors are initiation factors that promote the attachment of RNA polymerase to specific initiation sites and are then released.</text>
</comment>
<dbReference type="Gene3D" id="1.10.10.60">
    <property type="entry name" value="Homeodomain-like"/>
    <property type="match status" value="1"/>
</dbReference>
<evidence type="ECO:0000259" key="11">
    <source>
        <dbReference type="Pfam" id="PF04552"/>
    </source>
</evidence>
<keyword evidence="4 9" id="KW-0548">Nucleotidyltransferase</keyword>
<evidence type="ECO:0000256" key="10">
    <source>
        <dbReference type="SAM" id="MobiDB-lite"/>
    </source>
</evidence>
<dbReference type="PROSITE" id="PS00718">
    <property type="entry name" value="SIGMA54_2"/>
    <property type="match status" value="1"/>
</dbReference>
<comment type="similarity">
    <text evidence="1 9">Belongs to the sigma-54 factor family.</text>
</comment>
<reference evidence="13 14" key="1">
    <citation type="submission" date="2020-08" db="EMBL/GenBank/DDBJ databases">
        <title>Novel species isolated from subtropical streams in China.</title>
        <authorList>
            <person name="Lu H."/>
        </authorList>
    </citation>
    <scope>NUCLEOTIDE SEQUENCE [LARGE SCALE GENOMIC DNA]</scope>
    <source>
        <strain evidence="13 14">LX15W</strain>
    </source>
</reference>
<feature type="region of interest" description="Disordered" evidence="10">
    <location>
        <begin position="72"/>
        <end position="132"/>
    </location>
</feature>
<comment type="caution">
    <text evidence="13">The sequence shown here is derived from an EMBL/GenBank/DDBJ whole genome shotgun (WGS) entry which is preliminary data.</text>
</comment>
<keyword evidence="6 9" id="KW-0731">Sigma factor</keyword>
<gene>
    <name evidence="13" type="ORF">H8K55_11455</name>
</gene>
<dbReference type="PIRSF" id="PIRSF000774">
    <property type="entry name" value="RpoN"/>
    <property type="match status" value="1"/>
</dbReference>
<dbReference type="PANTHER" id="PTHR32248:SF4">
    <property type="entry name" value="RNA POLYMERASE SIGMA-54 FACTOR"/>
    <property type="match status" value="1"/>
</dbReference>
<evidence type="ECO:0000256" key="5">
    <source>
        <dbReference type="ARBA" id="ARBA00023015"/>
    </source>
</evidence>
<protein>
    <recommendedName>
        <fullName evidence="9">RNA polymerase sigma-54 factor</fullName>
    </recommendedName>
</protein>
<evidence type="ECO:0000256" key="8">
    <source>
        <dbReference type="ARBA" id="ARBA00023163"/>
    </source>
</evidence>
<dbReference type="PROSITE" id="PS50044">
    <property type="entry name" value="SIGMA54_3"/>
    <property type="match status" value="1"/>
</dbReference>